<dbReference type="Proteomes" id="UP000829196">
    <property type="component" value="Unassembled WGS sequence"/>
</dbReference>
<accession>A0A8T3APE4</accession>
<protein>
    <submittedName>
        <fullName evidence="2">Uncharacterized protein</fullName>
    </submittedName>
</protein>
<dbReference type="AlphaFoldDB" id="A0A8T3APE4"/>
<evidence type="ECO:0000313" key="2">
    <source>
        <dbReference type="EMBL" id="KAI0497941.1"/>
    </source>
</evidence>
<gene>
    <name evidence="2" type="ORF">KFK09_021180</name>
</gene>
<feature type="compositionally biased region" description="Basic and acidic residues" evidence="1">
    <location>
        <begin position="51"/>
        <end position="62"/>
    </location>
</feature>
<keyword evidence="3" id="KW-1185">Reference proteome</keyword>
<dbReference type="EMBL" id="JAGYWB010000015">
    <property type="protein sequence ID" value="KAI0497941.1"/>
    <property type="molecule type" value="Genomic_DNA"/>
</dbReference>
<proteinExistence type="predicted"/>
<name>A0A8T3APE4_DENNO</name>
<evidence type="ECO:0000313" key="3">
    <source>
        <dbReference type="Proteomes" id="UP000829196"/>
    </source>
</evidence>
<feature type="region of interest" description="Disordered" evidence="1">
    <location>
        <begin position="1"/>
        <end position="70"/>
    </location>
</feature>
<comment type="caution">
    <text evidence="2">The sequence shown here is derived from an EMBL/GenBank/DDBJ whole genome shotgun (WGS) entry which is preliminary data.</text>
</comment>
<evidence type="ECO:0000256" key="1">
    <source>
        <dbReference type="SAM" id="MobiDB-lite"/>
    </source>
</evidence>
<reference evidence="2" key="1">
    <citation type="journal article" date="2022" name="Front. Genet.">
        <title>Chromosome-Scale Assembly of the Dendrobium nobile Genome Provides Insights Into the Molecular Mechanism of the Biosynthesis of the Medicinal Active Ingredient of Dendrobium.</title>
        <authorList>
            <person name="Xu Q."/>
            <person name="Niu S.-C."/>
            <person name="Li K.-L."/>
            <person name="Zheng P.-J."/>
            <person name="Zhang X.-J."/>
            <person name="Jia Y."/>
            <person name="Liu Y."/>
            <person name="Niu Y.-X."/>
            <person name="Yu L.-H."/>
            <person name="Chen D.-F."/>
            <person name="Zhang G.-Q."/>
        </authorList>
    </citation>
    <scope>NUCLEOTIDE SEQUENCE</scope>
    <source>
        <tissue evidence="2">Leaf</tissue>
    </source>
</reference>
<organism evidence="2 3">
    <name type="scientific">Dendrobium nobile</name>
    <name type="common">Orchid</name>
    <dbReference type="NCBI Taxonomy" id="94219"/>
    <lineage>
        <taxon>Eukaryota</taxon>
        <taxon>Viridiplantae</taxon>
        <taxon>Streptophyta</taxon>
        <taxon>Embryophyta</taxon>
        <taxon>Tracheophyta</taxon>
        <taxon>Spermatophyta</taxon>
        <taxon>Magnoliopsida</taxon>
        <taxon>Liliopsida</taxon>
        <taxon>Asparagales</taxon>
        <taxon>Orchidaceae</taxon>
        <taxon>Epidendroideae</taxon>
        <taxon>Malaxideae</taxon>
        <taxon>Dendrobiinae</taxon>
        <taxon>Dendrobium</taxon>
    </lineage>
</organism>
<feature type="compositionally biased region" description="Low complexity" evidence="1">
    <location>
        <begin position="35"/>
        <end position="46"/>
    </location>
</feature>
<sequence length="70" mass="7690">MRERERDAGRESATRHFTRCGANHGTPRGGGRQESSLVSRSLSLLSFPAGRDGDGFERRRLNLDGGDDSD</sequence>
<feature type="compositionally biased region" description="Basic and acidic residues" evidence="1">
    <location>
        <begin position="1"/>
        <end position="14"/>
    </location>
</feature>